<dbReference type="FunFam" id="1.10.3370.10:FF:000009">
    <property type="entry name" value="Pretranslocation protein, alpha subunit, putative"/>
    <property type="match status" value="1"/>
</dbReference>
<gene>
    <name evidence="13" type="ORF">PCOS0759_LOCUS9231</name>
</gene>
<dbReference type="PROSITE" id="PS00755">
    <property type="entry name" value="SECY_1"/>
    <property type="match status" value="1"/>
</dbReference>
<dbReference type="Pfam" id="PF00344">
    <property type="entry name" value="SecY"/>
    <property type="match status" value="1"/>
</dbReference>
<keyword evidence="7 9" id="KW-0811">Translocation</keyword>
<dbReference type="GO" id="GO:0016020">
    <property type="term" value="C:membrane"/>
    <property type="evidence" value="ECO:0007669"/>
    <property type="project" value="UniProtKB-SubCell"/>
</dbReference>
<dbReference type="InterPro" id="IPR030659">
    <property type="entry name" value="SecY_CS"/>
</dbReference>
<proteinExistence type="inferred from homology"/>
<evidence type="ECO:0000259" key="12">
    <source>
        <dbReference type="Pfam" id="PF10559"/>
    </source>
</evidence>
<dbReference type="InterPro" id="IPR023201">
    <property type="entry name" value="SecY_dom_sf"/>
</dbReference>
<dbReference type="PROSITE" id="PS00756">
    <property type="entry name" value="SECY_2"/>
    <property type="match status" value="1"/>
</dbReference>
<evidence type="ECO:0000256" key="7">
    <source>
        <dbReference type="ARBA" id="ARBA00023010"/>
    </source>
</evidence>
<comment type="similarity">
    <text evidence="2 10">Belongs to the SecY/SEC61-alpha family.</text>
</comment>
<evidence type="ECO:0000256" key="6">
    <source>
        <dbReference type="ARBA" id="ARBA00022989"/>
    </source>
</evidence>
<evidence type="ECO:0000313" key="13">
    <source>
        <dbReference type="EMBL" id="CAD9085977.1"/>
    </source>
</evidence>
<feature type="transmembrane region" description="Helical" evidence="11">
    <location>
        <begin position="33"/>
        <end position="57"/>
    </location>
</feature>
<keyword evidence="5 9" id="KW-0653">Protein transport</keyword>
<feature type="transmembrane region" description="Helical" evidence="11">
    <location>
        <begin position="174"/>
        <end position="195"/>
    </location>
</feature>
<dbReference type="AlphaFoldDB" id="A0A7S1KTZ4"/>
<evidence type="ECO:0000256" key="10">
    <source>
        <dbReference type="RuleBase" id="RU004349"/>
    </source>
</evidence>
<keyword evidence="8 11" id="KW-0472">Membrane</keyword>
<accession>A0A7S1KTZ4</accession>
<evidence type="ECO:0000256" key="2">
    <source>
        <dbReference type="ARBA" id="ARBA00005751"/>
    </source>
</evidence>
<dbReference type="PANTHER" id="PTHR10906">
    <property type="entry name" value="SECY/SEC61-ALPHA FAMILY MEMBER"/>
    <property type="match status" value="1"/>
</dbReference>
<organism evidence="13">
    <name type="scientific">Percolomonas cosmopolitus</name>
    <dbReference type="NCBI Taxonomy" id="63605"/>
    <lineage>
        <taxon>Eukaryota</taxon>
        <taxon>Discoba</taxon>
        <taxon>Heterolobosea</taxon>
        <taxon>Tetramitia</taxon>
        <taxon>Eutetramitia</taxon>
        <taxon>Percolomonadidae</taxon>
        <taxon>Percolomonas</taxon>
    </lineage>
</organism>
<evidence type="ECO:0000256" key="9">
    <source>
        <dbReference type="RuleBase" id="RU003484"/>
    </source>
</evidence>
<dbReference type="GO" id="GO:0012505">
    <property type="term" value="C:endomembrane system"/>
    <property type="evidence" value="ECO:0007669"/>
    <property type="project" value="UniProtKB-SubCell"/>
</dbReference>
<evidence type="ECO:0000256" key="11">
    <source>
        <dbReference type="SAM" id="Phobius"/>
    </source>
</evidence>
<name>A0A7S1KTZ4_9EUKA</name>
<dbReference type="InterPro" id="IPR002208">
    <property type="entry name" value="SecY/SEC61-alpha"/>
</dbReference>
<evidence type="ECO:0000256" key="4">
    <source>
        <dbReference type="ARBA" id="ARBA00022692"/>
    </source>
</evidence>
<dbReference type="SUPFAM" id="SSF103491">
    <property type="entry name" value="Preprotein translocase SecY subunit"/>
    <property type="match status" value="1"/>
</dbReference>
<dbReference type="NCBIfam" id="TIGR00967">
    <property type="entry name" value="3a0501s007"/>
    <property type="match status" value="1"/>
</dbReference>
<evidence type="ECO:0000256" key="8">
    <source>
        <dbReference type="ARBA" id="ARBA00023136"/>
    </source>
</evidence>
<evidence type="ECO:0000256" key="1">
    <source>
        <dbReference type="ARBA" id="ARBA00004127"/>
    </source>
</evidence>
<evidence type="ECO:0000256" key="5">
    <source>
        <dbReference type="ARBA" id="ARBA00022927"/>
    </source>
</evidence>
<feature type="transmembrane region" description="Helical" evidence="11">
    <location>
        <begin position="145"/>
        <end position="167"/>
    </location>
</feature>
<dbReference type="Pfam" id="PF10559">
    <property type="entry name" value="Plug_translocon"/>
    <property type="match status" value="1"/>
</dbReference>
<feature type="transmembrane region" description="Helical" evidence="11">
    <location>
        <begin position="120"/>
        <end position="139"/>
    </location>
</feature>
<dbReference type="GO" id="GO:0015031">
    <property type="term" value="P:protein transport"/>
    <property type="evidence" value="ECO:0007669"/>
    <property type="project" value="UniProtKB-KW"/>
</dbReference>
<keyword evidence="4 9" id="KW-0812">Transmembrane</keyword>
<feature type="transmembrane region" description="Helical" evidence="11">
    <location>
        <begin position="244"/>
        <end position="265"/>
    </location>
</feature>
<dbReference type="EMBL" id="HBGD01011206">
    <property type="protein sequence ID" value="CAD9085977.1"/>
    <property type="molecule type" value="Transcribed_RNA"/>
</dbReference>
<dbReference type="Gene3D" id="1.10.3370.10">
    <property type="entry name" value="SecY subunit domain"/>
    <property type="match status" value="1"/>
</dbReference>
<comment type="subcellular location">
    <subcellularLocation>
        <location evidence="1">Endomembrane system</location>
        <topology evidence="1">Multi-pass membrane protein</topology>
    </subcellularLocation>
    <subcellularLocation>
        <location evidence="9">Membrane</location>
        <topology evidence="9">Multi-pass membrane protein</topology>
    </subcellularLocation>
</comment>
<keyword evidence="6 11" id="KW-1133">Transmembrane helix</keyword>
<dbReference type="InterPro" id="IPR019561">
    <property type="entry name" value="Translocon_Sec61/SecY_plug_dom"/>
</dbReference>
<reference evidence="13" key="1">
    <citation type="submission" date="2021-01" db="EMBL/GenBank/DDBJ databases">
        <authorList>
            <person name="Corre E."/>
            <person name="Pelletier E."/>
            <person name="Niang G."/>
            <person name="Scheremetjew M."/>
            <person name="Finn R."/>
            <person name="Kale V."/>
            <person name="Holt S."/>
            <person name="Cochrane G."/>
            <person name="Meng A."/>
            <person name="Brown T."/>
            <person name="Cohen L."/>
        </authorList>
    </citation>
    <scope>NUCLEOTIDE SEQUENCE</scope>
    <source>
        <strain evidence="13">WS</strain>
    </source>
</reference>
<dbReference type="NCBIfam" id="NF006341">
    <property type="entry name" value="PRK08568.1-5"/>
    <property type="match status" value="1"/>
</dbReference>
<evidence type="ECO:0000256" key="3">
    <source>
        <dbReference type="ARBA" id="ARBA00022448"/>
    </source>
</evidence>
<feature type="transmembrane region" description="Helical" evidence="11">
    <location>
        <begin position="363"/>
        <end position="383"/>
    </location>
</feature>
<keyword evidence="3 9" id="KW-0813">Transport</keyword>
<feature type="domain" description="Translocon Sec61/SecY plug" evidence="12">
    <location>
        <begin position="41"/>
        <end position="75"/>
    </location>
</feature>
<protein>
    <recommendedName>
        <fullName evidence="12">Translocon Sec61/SecY plug domain-containing protein</fullName>
    </recommendedName>
</protein>
<dbReference type="PIRSF" id="PIRSF004557">
    <property type="entry name" value="SecY"/>
    <property type="match status" value="1"/>
</dbReference>
<feature type="transmembrane region" description="Helical" evidence="11">
    <location>
        <begin position="77"/>
        <end position="100"/>
    </location>
</feature>
<sequence length="478" mass="52166">MASSKFLQMVKPFIGFLPTVSKPLQTVKFSDRVLWTAVALFIYLVCCQIPVFGIGAASGSDPLYWLRVILASNKGTLMELGISPIVTASMVMQLLAAAKIIQVDENDKEDKMLFDGAQKLVGLGMTLIEAFAYVMSGMYGNVSEIGIVMALLIVLQLFVAGMICLLLDEMLQNGYGLGSGISLFIATNICETILWKSFSPTTVNTGRGTEYEGAVIALFHLLLTRSDKVRALQEAFYRPNLPNITNLLATALIFVIVIYFSRFRIELPVVSNKQRGATGKYPIKLFYTSNMPIILQTALVSNFFMISQLLFRRFGSNIIVNMLGKWASHEYSPGASIPIGGLAYYISPPGSISDLFSDPIHSITYISFVLFTCAFFSKLWIHVSGASSKDVMRQLASQDMSIKGYVRDPQRVLDTYIPTAAAFGGMCIGGLTLMADFLGTIGGSGTSILLACNIISEYYEIFLREGGMSSLGLGGPME</sequence>
<feature type="transmembrane region" description="Helical" evidence="11">
    <location>
        <begin position="285"/>
        <end position="306"/>
    </location>
</feature>